<dbReference type="EMBL" id="JBBPBN010000007">
    <property type="protein sequence ID" value="KAK9033940.1"/>
    <property type="molecule type" value="Genomic_DNA"/>
</dbReference>
<keyword evidence="2" id="KW-1185">Reference proteome</keyword>
<reference evidence="1 2" key="1">
    <citation type="journal article" date="2024" name="G3 (Bethesda)">
        <title>Genome assembly of Hibiscus sabdariffa L. provides insights into metabolisms of medicinal natural products.</title>
        <authorList>
            <person name="Kim T."/>
        </authorList>
    </citation>
    <scope>NUCLEOTIDE SEQUENCE [LARGE SCALE GENOMIC DNA]</scope>
    <source>
        <strain evidence="1">TK-2024</strain>
        <tissue evidence="1">Old leaves</tissue>
    </source>
</reference>
<name>A0ABR2T8Y5_9ROSI</name>
<dbReference type="Proteomes" id="UP001396334">
    <property type="component" value="Unassembled WGS sequence"/>
</dbReference>
<protein>
    <submittedName>
        <fullName evidence="1">Uncharacterized protein</fullName>
    </submittedName>
</protein>
<proteinExistence type="predicted"/>
<comment type="caution">
    <text evidence="1">The sequence shown here is derived from an EMBL/GenBank/DDBJ whole genome shotgun (WGS) entry which is preliminary data.</text>
</comment>
<evidence type="ECO:0000313" key="1">
    <source>
        <dbReference type="EMBL" id="KAK9033940.1"/>
    </source>
</evidence>
<accession>A0ABR2T8Y5</accession>
<evidence type="ECO:0000313" key="2">
    <source>
        <dbReference type="Proteomes" id="UP001396334"/>
    </source>
</evidence>
<organism evidence="1 2">
    <name type="scientific">Hibiscus sabdariffa</name>
    <name type="common">roselle</name>
    <dbReference type="NCBI Taxonomy" id="183260"/>
    <lineage>
        <taxon>Eukaryota</taxon>
        <taxon>Viridiplantae</taxon>
        <taxon>Streptophyta</taxon>
        <taxon>Embryophyta</taxon>
        <taxon>Tracheophyta</taxon>
        <taxon>Spermatophyta</taxon>
        <taxon>Magnoliopsida</taxon>
        <taxon>eudicotyledons</taxon>
        <taxon>Gunneridae</taxon>
        <taxon>Pentapetalae</taxon>
        <taxon>rosids</taxon>
        <taxon>malvids</taxon>
        <taxon>Malvales</taxon>
        <taxon>Malvaceae</taxon>
        <taxon>Malvoideae</taxon>
        <taxon>Hibiscus</taxon>
    </lineage>
</organism>
<gene>
    <name evidence="1" type="ORF">V6N11_050120</name>
</gene>
<sequence>MDRFCIKVYTAKQQQPKQITNKVIGFRPKQNFWKLKDTRTFKEALLGRRRRFLDDHLSNQIGKDTDKVSSDSDVKTSGERISDASDFDYGWEMQNHEGEFFKDTPMQSGVNATTTDNLIGFNEDTIIRNPNLFDWIVRVGETVGPSVKVGPKDIPHVGSFESISHYSRLQDVQVRIVEDLSKSDESFRGLAEKKGGVSVRFEGMNKVKIGGPLGLKAGLDHFNWWITRSRGKSISMRIGAGASKSNDLSRNIASGPAACSIDLDQARTSVPSLDKR</sequence>